<dbReference type="GO" id="GO:0003677">
    <property type="term" value="F:DNA binding"/>
    <property type="evidence" value="ECO:0007669"/>
    <property type="project" value="InterPro"/>
</dbReference>
<dbReference type="HOGENOM" id="CLU_292195_0_0_6"/>
<organism evidence="4 5">
    <name type="scientific">Stutzerimonas stutzeri KOS6</name>
    <dbReference type="NCBI Taxonomy" id="1218352"/>
    <lineage>
        <taxon>Bacteria</taxon>
        <taxon>Pseudomonadati</taxon>
        <taxon>Pseudomonadota</taxon>
        <taxon>Gammaproteobacteria</taxon>
        <taxon>Pseudomonadales</taxon>
        <taxon>Pseudomonadaceae</taxon>
        <taxon>Stutzerimonas</taxon>
    </lineage>
</organism>
<accession>A0A061JSP3</accession>
<dbReference type="GO" id="GO:0006310">
    <property type="term" value="P:DNA recombination"/>
    <property type="evidence" value="ECO:0007669"/>
    <property type="project" value="UniProtKB-KW"/>
</dbReference>
<dbReference type="PANTHER" id="PTHR30349">
    <property type="entry name" value="PHAGE INTEGRASE-RELATED"/>
    <property type="match status" value="1"/>
</dbReference>
<evidence type="ECO:0000313" key="4">
    <source>
        <dbReference type="EMBL" id="EWC41658.1"/>
    </source>
</evidence>
<dbReference type="eggNOG" id="COG0582">
    <property type="taxonomic scope" value="Bacteria"/>
</dbReference>
<dbReference type="GO" id="GO:0015074">
    <property type="term" value="P:DNA integration"/>
    <property type="evidence" value="ECO:0007669"/>
    <property type="project" value="UniProtKB-KW"/>
</dbReference>
<dbReference type="InterPro" id="IPR050090">
    <property type="entry name" value="Tyrosine_recombinase_XerCD"/>
</dbReference>
<gene>
    <name evidence="4" type="ORF">B597_008330</name>
</gene>
<evidence type="ECO:0000256" key="2">
    <source>
        <dbReference type="ARBA" id="ARBA00023172"/>
    </source>
</evidence>
<keyword evidence="2" id="KW-0233">DNA recombination</keyword>
<sequence length="1047" mass="119289">MGDRMNLPRLNDQQSSVIWSARLHEPEWMPEMRALLKSKAAESGTAFGRWLLSESGISGISKAHVREFEAWLGTNHTLRNVLRSITQRIRDQIPGFPLARIAIAIKRAANPINPDVYTAERIQRSGQLVQALQQGLKMDLDALSREERIGLLLLSAAYSGGLLDVAQLNAMLGSSLESIEWVAGIPEIRLPLSIRGKTGAEFRQWFPDPATLALLIRCADDVQKSSYKMHRRNWHMRCVDAFLRKVDIPEQDQPQNLSELFDLFRMQMQLRLPQVLVNFACRQEFVSQSLRPSSWGNICGQEDLEDPAGTYDDESVSDGPEDSPDPPAWLLELRDRVRDNLPIEMPLQAEGSGELPGLIQSWIAYMLGGASAYGHSAGRSTIDRYTRVLGAALTSQLDGTSIFELEIGALEIVYESSLDAQATDGKRRTLAKAIHEFHTFLQRRYSYPPISPYSILGIGKGVTRVDARIISEDQYQTVLQALGTCGLELRSPRLVTAARILLFLGFRLGLRRNEALKLRLRDLHLPELSIEETARIQARRPNMRRLSSNELVGMELPVDLLIRPHAHRGLKTQNAVRRLPLRELLEPDELTLLIDWYRERQYEENQNPTSEFLFCIPQLKTQWISESCLFPALHNCMRAVTGSESLHYHHLRHSCATWLFFKLMVAHNRLSPELIFRDLPLTTRWLRDDLRLRKALLPNEGPTRRIVHIVSAILGHSSPKTTLLHYVHSLPQGMAMMWQWNPQHWLFNAANVAKIAEVSQPTMSAEPNDGIPVECQLLLNIIGRIRPIKECKRTRKKARPSPAQQVEQNWAIGRIQTIESMLAYTSYAEQTGREVNLDWIEFSADEREMMLERARCIRDMQQRPGASSASPKHRLQPALHAEGSSYLSLLPSPPKHGGRVAVAEYAQRLYELLEGPDSERAQRVIDDFVERCWLTETTLRFQRDCDEGHAQDYLWLLSVIGVPARSIELIVYDTNKPKTTKSYWRQQLGNTRRPFIQHAPENNDVANLHLGIRAKLELKDQAKENHHSGAALRYLMLMASIDWHFRA</sequence>
<evidence type="ECO:0000256" key="3">
    <source>
        <dbReference type="SAM" id="MobiDB-lite"/>
    </source>
</evidence>
<feature type="compositionally biased region" description="Acidic residues" evidence="3">
    <location>
        <begin position="302"/>
        <end position="324"/>
    </location>
</feature>
<dbReference type="EMBL" id="AMCZ02000008">
    <property type="protein sequence ID" value="EWC41658.1"/>
    <property type="molecule type" value="Genomic_DNA"/>
</dbReference>
<keyword evidence="1" id="KW-0229">DNA integration</keyword>
<name>A0A061JSP3_STUST</name>
<proteinExistence type="predicted"/>
<reference evidence="4 5" key="1">
    <citation type="journal article" date="2013" name="Genome Announc.">
        <title>Draft Genome of the Nitrogen-Fixing Bacterium Pseudomonas stutzeri Strain KOS6 Isolated from Industrial Hydrocarbon Sludge.</title>
        <authorList>
            <person name="Grigoryeva T.V."/>
            <person name="Laikov A.V."/>
            <person name="Naumova R.P."/>
            <person name="Manolov A.I."/>
            <person name="Larin A.K."/>
            <person name="Karpova I.Y."/>
            <person name="Semashko T.A."/>
            <person name="Alexeev D.G."/>
            <person name="Kostryukova E.S."/>
            <person name="Muller R."/>
            <person name="Govorun V.M."/>
        </authorList>
    </citation>
    <scope>NUCLEOTIDE SEQUENCE [LARGE SCALE GENOMIC DNA]</scope>
    <source>
        <strain evidence="4 5">KOS6</strain>
    </source>
</reference>
<dbReference type="AlphaFoldDB" id="A0A061JSP3"/>
<evidence type="ECO:0000313" key="5">
    <source>
        <dbReference type="Proteomes" id="UP000026923"/>
    </source>
</evidence>
<comment type="caution">
    <text evidence="4">The sequence shown here is derived from an EMBL/GenBank/DDBJ whole genome shotgun (WGS) entry which is preliminary data.</text>
</comment>
<dbReference type="SUPFAM" id="SSF56349">
    <property type="entry name" value="DNA breaking-rejoining enzymes"/>
    <property type="match status" value="1"/>
</dbReference>
<dbReference type="PANTHER" id="PTHR30349:SF90">
    <property type="entry name" value="TYROSINE RECOMBINASE XERD"/>
    <property type="match status" value="1"/>
</dbReference>
<protein>
    <recommendedName>
        <fullName evidence="6">Tyr recombinase domain-containing protein</fullName>
    </recommendedName>
</protein>
<dbReference type="InterPro" id="IPR013762">
    <property type="entry name" value="Integrase-like_cat_sf"/>
</dbReference>
<evidence type="ECO:0000256" key="1">
    <source>
        <dbReference type="ARBA" id="ARBA00022908"/>
    </source>
</evidence>
<dbReference type="Proteomes" id="UP000026923">
    <property type="component" value="Unassembled WGS sequence"/>
</dbReference>
<dbReference type="Gene3D" id="1.10.443.10">
    <property type="entry name" value="Intergrase catalytic core"/>
    <property type="match status" value="1"/>
</dbReference>
<feature type="region of interest" description="Disordered" evidence="3">
    <location>
        <begin position="297"/>
        <end position="326"/>
    </location>
</feature>
<dbReference type="InterPro" id="IPR011010">
    <property type="entry name" value="DNA_brk_join_enz"/>
</dbReference>
<evidence type="ECO:0008006" key="6">
    <source>
        <dbReference type="Google" id="ProtNLM"/>
    </source>
</evidence>